<organism evidence="3 4">
    <name type="scientific">Zopfia rhizophila CBS 207.26</name>
    <dbReference type="NCBI Taxonomy" id="1314779"/>
    <lineage>
        <taxon>Eukaryota</taxon>
        <taxon>Fungi</taxon>
        <taxon>Dikarya</taxon>
        <taxon>Ascomycota</taxon>
        <taxon>Pezizomycotina</taxon>
        <taxon>Dothideomycetes</taxon>
        <taxon>Dothideomycetes incertae sedis</taxon>
        <taxon>Zopfiaceae</taxon>
        <taxon>Zopfia</taxon>
    </lineage>
</organism>
<reference evidence="3" key="1">
    <citation type="journal article" date="2020" name="Stud. Mycol.">
        <title>101 Dothideomycetes genomes: a test case for predicting lifestyles and emergence of pathogens.</title>
        <authorList>
            <person name="Haridas S."/>
            <person name="Albert R."/>
            <person name="Binder M."/>
            <person name="Bloem J."/>
            <person name="Labutti K."/>
            <person name="Salamov A."/>
            <person name="Andreopoulos B."/>
            <person name="Baker S."/>
            <person name="Barry K."/>
            <person name="Bills G."/>
            <person name="Bluhm B."/>
            <person name="Cannon C."/>
            <person name="Castanera R."/>
            <person name="Culley D."/>
            <person name="Daum C."/>
            <person name="Ezra D."/>
            <person name="Gonzalez J."/>
            <person name="Henrissat B."/>
            <person name="Kuo A."/>
            <person name="Liang C."/>
            <person name="Lipzen A."/>
            <person name="Lutzoni F."/>
            <person name="Magnuson J."/>
            <person name="Mondo S."/>
            <person name="Nolan M."/>
            <person name="Ohm R."/>
            <person name="Pangilinan J."/>
            <person name="Park H.-J."/>
            <person name="Ramirez L."/>
            <person name="Alfaro M."/>
            <person name="Sun H."/>
            <person name="Tritt A."/>
            <person name="Yoshinaga Y."/>
            <person name="Zwiers L.-H."/>
            <person name="Turgeon B."/>
            <person name="Goodwin S."/>
            <person name="Spatafora J."/>
            <person name="Crous P."/>
            <person name="Grigoriev I."/>
        </authorList>
    </citation>
    <scope>NUCLEOTIDE SEQUENCE</scope>
    <source>
        <strain evidence="3">CBS 207.26</strain>
    </source>
</reference>
<feature type="signal peptide" evidence="2">
    <location>
        <begin position="1"/>
        <end position="16"/>
    </location>
</feature>
<dbReference type="InterPro" id="IPR031452">
    <property type="entry name" value="Kre1"/>
</dbReference>
<proteinExistence type="predicted"/>
<dbReference type="GO" id="GO:0031505">
    <property type="term" value="P:fungal-type cell wall organization"/>
    <property type="evidence" value="ECO:0007669"/>
    <property type="project" value="InterPro"/>
</dbReference>
<sequence length="191" mass="19487">MRISILPTLFLPALSACHVIHPKPQPAQARANAIIPRSTATAIPDLVLSDFQIDPPAPTSTQTPENLDLRLRAPKPEPEIVADPNAGGIPSNPNANPSGPAQAVAGESITVQWVETLIHGSKTWVPVTATIRFEAVPLQAPQPGKGVVGMGTLTGEVGAVRTIEVGAAGTLGAGWKGMAVGLGVGAMGALV</sequence>
<evidence type="ECO:0000313" key="3">
    <source>
        <dbReference type="EMBL" id="KAF2188951.1"/>
    </source>
</evidence>
<feature type="chain" id="PRO_5025390335" evidence="2">
    <location>
        <begin position="17"/>
        <end position="191"/>
    </location>
</feature>
<keyword evidence="2" id="KW-0732">Signal</keyword>
<dbReference type="Pfam" id="PF17056">
    <property type="entry name" value="KRE1"/>
    <property type="match status" value="1"/>
</dbReference>
<evidence type="ECO:0000256" key="1">
    <source>
        <dbReference type="SAM" id="MobiDB-lite"/>
    </source>
</evidence>
<dbReference type="EMBL" id="ML994622">
    <property type="protein sequence ID" value="KAF2188951.1"/>
    <property type="molecule type" value="Genomic_DNA"/>
</dbReference>
<dbReference type="Proteomes" id="UP000800200">
    <property type="component" value="Unassembled WGS sequence"/>
</dbReference>
<accession>A0A6A6EAR1</accession>
<feature type="region of interest" description="Disordered" evidence="1">
    <location>
        <begin position="82"/>
        <end position="102"/>
    </location>
</feature>
<feature type="compositionally biased region" description="Low complexity" evidence="1">
    <location>
        <begin position="84"/>
        <end position="101"/>
    </location>
</feature>
<protein>
    <submittedName>
        <fullName evidence="3">Uncharacterized protein</fullName>
    </submittedName>
</protein>
<dbReference type="AlphaFoldDB" id="A0A6A6EAR1"/>
<keyword evidence="4" id="KW-1185">Reference proteome</keyword>
<evidence type="ECO:0000256" key="2">
    <source>
        <dbReference type="SAM" id="SignalP"/>
    </source>
</evidence>
<dbReference type="PROSITE" id="PS51257">
    <property type="entry name" value="PROKAR_LIPOPROTEIN"/>
    <property type="match status" value="1"/>
</dbReference>
<name>A0A6A6EAR1_9PEZI</name>
<evidence type="ECO:0000313" key="4">
    <source>
        <dbReference type="Proteomes" id="UP000800200"/>
    </source>
</evidence>
<gene>
    <name evidence="3" type="ORF">K469DRAFT_684222</name>
</gene>
<dbReference type="OrthoDB" id="5406216at2759"/>